<evidence type="ECO:0000313" key="2">
    <source>
        <dbReference type="Proteomes" id="UP001500945"/>
    </source>
</evidence>
<organism evidence="1 2">
    <name type="scientific">Fodinibacter luteus</name>
    <dbReference type="NCBI Taxonomy" id="552064"/>
    <lineage>
        <taxon>Bacteria</taxon>
        <taxon>Bacillati</taxon>
        <taxon>Actinomycetota</taxon>
        <taxon>Actinomycetes</taxon>
        <taxon>Micrococcales</taxon>
        <taxon>Intrasporangiaceae</taxon>
        <taxon>Fodinibacter (ex Wang et al. 2009)</taxon>
    </lineage>
</organism>
<dbReference type="Proteomes" id="UP001500945">
    <property type="component" value="Unassembled WGS sequence"/>
</dbReference>
<evidence type="ECO:0000313" key="1">
    <source>
        <dbReference type="EMBL" id="GAA4402895.1"/>
    </source>
</evidence>
<dbReference type="RefSeq" id="WP_345203943.1">
    <property type="nucleotide sequence ID" value="NZ_BAABGM010000009.1"/>
</dbReference>
<protein>
    <submittedName>
        <fullName evidence="1">Uncharacterized protein</fullName>
    </submittedName>
</protein>
<proteinExistence type="predicted"/>
<dbReference type="EMBL" id="BAABGM010000009">
    <property type="protein sequence ID" value="GAA4402895.1"/>
    <property type="molecule type" value="Genomic_DNA"/>
</dbReference>
<accession>A0ABP8K9R6</accession>
<reference evidence="2" key="1">
    <citation type="journal article" date="2019" name="Int. J. Syst. Evol. Microbiol.">
        <title>The Global Catalogue of Microorganisms (GCM) 10K type strain sequencing project: providing services to taxonomists for standard genome sequencing and annotation.</title>
        <authorList>
            <consortium name="The Broad Institute Genomics Platform"/>
            <consortium name="The Broad Institute Genome Sequencing Center for Infectious Disease"/>
            <person name="Wu L."/>
            <person name="Ma J."/>
        </authorList>
    </citation>
    <scope>NUCLEOTIDE SEQUENCE [LARGE SCALE GENOMIC DNA]</scope>
    <source>
        <strain evidence="2">JCM 17809</strain>
    </source>
</reference>
<name>A0ABP8K9R6_9MICO</name>
<gene>
    <name evidence="1" type="ORF">GCM10023168_13890</name>
</gene>
<sequence length="93" mass="10151">MSAPVNLERTAAGKVRPVCEFCGRKGRAVTPDECGRVSLWDLARGWSCAPYPEHVTHPDGSTGTLYQCPACTRRLDRGEALTSRGTTTKRVVM</sequence>
<keyword evidence="2" id="KW-1185">Reference proteome</keyword>
<comment type="caution">
    <text evidence="1">The sequence shown here is derived from an EMBL/GenBank/DDBJ whole genome shotgun (WGS) entry which is preliminary data.</text>
</comment>